<protein>
    <recommendedName>
        <fullName evidence="3">F-box domain-containing protein</fullName>
    </recommendedName>
</protein>
<dbReference type="InParanoid" id="A0A409VWM9"/>
<dbReference type="OrthoDB" id="2909371at2759"/>
<name>A0A409VWM9_PSICY</name>
<keyword evidence="2" id="KW-1185">Reference proteome</keyword>
<evidence type="ECO:0000313" key="2">
    <source>
        <dbReference type="Proteomes" id="UP000283269"/>
    </source>
</evidence>
<dbReference type="EMBL" id="NHYD01003895">
    <property type="protein sequence ID" value="PPQ70643.1"/>
    <property type="molecule type" value="Genomic_DNA"/>
</dbReference>
<comment type="caution">
    <text evidence="1">The sequence shown here is derived from an EMBL/GenBank/DDBJ whole genome shotgun (WGS) entry which is preliminary data.</text>
</comment>
<proteinExistence type="predicted"/>
<evidence type="ECO:0000313" key="1">
    <source>
        <dbReference type="EMBL" id="PPQ70643.1"/>
    </source>
</evidence>
<sequence length="522" mass="59591">MPIVDSKDIPTLLISNVEPDPSVIPIILSTIKNIDSDLSKPHRTLKYRTQARREEIRKEKKTLTEIRSRYTSVLSAVRKLSDALWARIFGYNAEDKRELAAYMLVCYNWNIVAGYFAHHWNNIDVKLYYDEPRGSIQIKDAALIARHFERARPLPIDVTVDYGFNGGHFYKSNRVLKELPNKNQWRSLRTGPSVMIILMRRHSREEFPRLEEIKLRSKKGVEEMRICGLSLRGLSFLTRLTIEVEDRIHKGFEGGINVPWHQLTHLKLDGTYSEASDYLDILAASLFVEVCNLKLSRSPHPSRRLPVRKGTRLSMPKLRELTINGEECPVPFLSFLTAPRLETLSVGWKEKSAPGSKPGQGIADFILASECKLRTFKLTARDIFFSDLGRALRAMDSVEDITLRISNSRSIPIIDRLLHEDGQAQDATDSYAARPFLPSLSSIAIHSVQFALPLSWFVMYAQPKRLVLEDPVREPHYEELDCVSCIYEDESLLVISAHKDVSKGILSNYINADDPNVDISYN</sequence>
<organism evidence="1 2">
    <name type="scientific">Psilocybe cyanescens</name>
    <dbReference type="NCBI Taxonomy" id="93625"/>
    <lineage>
        <taxon>Eukaryota</taxon>
        <taxon>Fungi</taxon>
        <taxon>Dikarya</taxon>
        <taxon>Basidiomycota</taxon>
        <taxon>Agaricomycotina</taxon>
        <taxon>Agaricomycetes</taxon>
        <taxon>Agaricomycetidae</taxon>
        <taxon>Agaricales</taxon>
        <taxon>Agaricineae</taxon>
        <taxon>Strophariaceae</taxon>
        <taxon>Psilocybe</taxon>
    </lineage>
</organism>
<dbReference type="AlphaFoldDB" id="A0A409VWM9"/>
<evidence type="ECO:0008006" key="3">
    <source>
        <dbReference type="Google" id="ProtNLM"/>
    </source>
</evidence>
<dbReference type="Proteomes" id="UP000283269">
    <property type="component" value="Unassembled WGS sequence"/>
</dbReference>
<gene>
    <name evidence="1" type="ORF">CVT25_011242</name>
</gene>
<reference evidence="1 2" key="1">
    <citation type="journal article" date="2018" name="Evol. Lett.">
        <title>Horizontal gene cluster transfer increased hallucinogenic mushroom diversity.</title>
        <authorList>
            <person name="Reynolds H.T."/>
            <person name="Vijayakumar V."/>
            <person name="Gluck-Thaler E."/>
            <person name="Korotkin H.B."/>
            <person name="Matheny P.B."/>
            <person name="Slot J.C."/>
        </authorList>
    </citation>
    <scope>NUCLEOTIDE SEQUENCE [LARGE SCALE GENOMIC DNA]</scope>
    <source>
        <strain evidence="1 2">2631</strain>
    </source>
</reference>
<accession>A0A409VWM9</accession>